<evidence type="ECO:0000313" key="2">
    <source>
        <dbReference type="EMBL" id="SVD06586.1"/>
    </source>
</evidence>
<dbReference type="PANTHER" id="PTHR46361">
    <property type="entry name" value="ELECTRON CARRIER/ PROTEIN DISULFIDE OXIDOREDUCTASE"/>
    <property type="match status" value="1"/>
</dbReference>
<dbReference type="EMBL" id="UINC01127456">
    <property type="protein sequence ID" value="SVD06586.1"/>
    <property type="molecule type" value="Genomic_DNA"/>
</dbReference>
<proteinExistence type="predicted"/>
<reference evidence="2" key="1">
    <citation type="submission" date="2018-05" db="EMBL/GenBank/DDBJ databases">
        <authorList>
            <person name="Lanie J.A."/>
            <person name="Ng W.-L."/>
            <person name="Kazmierczak K.M."/>
            <person name="Andrzejewski T.M."/>
            <person name="Davidsen T.M."/>
            <person name="Wayne K.J."/>
            <person name="Tettelin H."/>
            <person name="Glass J.I."/>
            <person name="Rusch D."/>
            <person name="Podicherti R."/>
            <person name="Tsui H.-C.T."/>
            <person name="Winkler M.E."/>
        </authorList>
    </citation>
    <scope>NUCLEOTIDE SEQUENCE</scope>
</reference>
<sequence>VPIRTLSALLISFCLTTPLTSNSGLQNSTFDHTYATYGRLLREHVVDTRVDYTTLKKNRSTLDEVVQAFSQITESDFTNWSTPRQLAFLINAYNIFTLQVIIDHYPIERRWFDFWNPANSIKQIPGVWSTLRWQMSGTQLTLDDIEHNMLRRNYAEPRIHFAVNCAAISCPPLKSEPYVDMRLERQLALATRDFLASDNGIRVEDDYLHV</sequence>
<accession>A0A382S9P5</accession>
<dbReference type="Pfam" id="PF04784">
    <property type="entry name" value="DUF547"/>
    <property type="match status" value="1"/>
</dbReference>
<dbReference type="AlphaFoldDB" id="A0A382S9P5"/>
<evidence type="ECO:0000259" key="1">
    <source>
        <dbReference type="Pfam" id="PF04784"/>
    </source>
</evidence>
<gene>
    <name evidence="2" type="ORF">METZ01_LOCUS359440</name>
</gene>
<name>A0A382S9P5_9ZZZZ</name>
<protein>
    <recommendedName>
        <fullName evidence="1">DUF547 domain-containing protein</fullName>
    </recommendedName>
</protein>
<dbReference type="InterPro" id="IPR006869">
    <property type="entry name" value="DUF547"/>
</dbReference>
<dbReference type="PANTHER" id="PTHR46361:SF3">
    <property type="entry name" value="ELECTRON CARRIER_ PROTEIN DISULFIDE OXIDOREDUCTASE"/>
    <property type="match status" value="1"/>
</dbReference>
<organism evidence="2">
    <name type="scientific">marine metagenome</name>
    <dbReference type="NCBI Taxonomy" id="408172"/>
    <lineage>
        <taxon>unclassified sequences</taxon>
        <taxon>metagenomes</taxon>
        <taxon>ecological metagenomes</taxon>
    </lineage>
</organism>
<feature type="non-terminal residue" evidence="2">
    <location>
        <position position="1"/>
    </location>
</feature>
<feature type="domain" description="DUF547" evidence="1">
    <location>
        <begin position="78"/>
        <end position="195"/>
    </location>
</feature>
<feature type="non-terminal residue" evidence="2">
    <location>
        <position position="210"/>
    </location>
</feature>